<dbReference type="GO" id="GO:0000731">
    <property type="term" value="P:DNA synthesis involved in DNA repair"/>
    <property type="evidence" value="ECO:0007669"/>
    <property type="project" value="TreeGrafter"/>
</dbReference>
<protein>
    <submittedName>
        <fullName evidence="3">Putative ATP-binding protein involved in virulence</fullName>
    </submittedName>
</protein>
<evidence type="ECO:0000313" key="3">
    <source>
        <dbReference type="EMBL" id="RBP52901.1"/>
    </source>
</evidence>
<dbReference type="Proteomes" id="UP000253083">
    <property type="component" value="Unassembled WGS sequence"/>
</dbReference>
<dbReference type="InterPro" id="IPR027417">
    <property type="entry name" value="P-loop_NTPase"/>
</dbReference>
<evidence type="ECO:0000259" key="2">
    <source>
        <dbReference type="Pfam" id="PF13175"/>
    </source>
</evidence>
<feature type="domain" description="Endonuclease GajA/Old nuclease/RecF-like AAA" evidence="2">
    <location>
        <begin position="1"/>
        <end position="368"/>
    </location>
</feature>
<keyword evidence="4" id="KW-1185">Reference proteome</keyword>
<dbReference type="Pfam" id="PF13175">
    <property type="entry name" value="AAA_15"/>
    <property type="match status" value="1"/>
</dbReference>
<dbReference type="InParanoid" id="A0A395JMM0"/>
<keyword evidence="1" id="KW-0175">Coiled coil</keyword>
<organism evidence="3 4">
    <name type="scientific">Arenicella xantha</name>
    <dbReference type="NCBI Taxonomy" id="644221"/>
    <lineage>
        <taxon>Bacteria</taxon>
        <taxon>Pseudomonadati</taxon>
        <taxon>Pseudomonadota</taxon>
        <taxon>Gammaproteobacteria</taxon>
        <taxon>Arenicellales</taxon>
        <taxon>Arenicellaceae</taxon>
        <taxon>Arenicella</taxon>
    </lineage>
</organism>
<dbReference type="EMBL" id="QNRT01000001">
    <property type="protein sequence ID" value="RBP52901.1"/>
    <property type="molecule type" value="Genomic_DNA"/>
</dbReference>
<reference evidence="3 4" key="1">
    <citation type="submission" date="2018-06" db="EMBL/GenBank/DDBJ databases">
        <title>Genomic Encyclopedia of Type Strains, Phase IV (KMG-IV): sequencing the most valuable type-strain genomes for metagenomic binning, comparative biology and taxonomic classification.</title>
        <authorList>
            <person name="Goeker M."/>
        </authorList>
    </citation>
    <scope>NUCLEOTIDE SEQUENCE [LARGE SCALE GENOMIC DNA]</scope>
    <source>
        <strain evidence="3 4">DSM 24032</strain>
    </source>
</reference>
<accession>A0A395JMM0</accession>
<evidence type="ECO:0000313" key="4">
    <source>
        <dbReference type="Proteomes" id="UP000253083"/>
    </source>
</evidence>
<dbReference type="SUPFAM" id="SSF52540">
    <property type="entry name" value="P-loop containing nucleoside triphosphate hydrolases"/>
    <property type="match status" value="1"/>
</dbReference>
<comment type="caution">
    <text evidence="3">The sequence shown here is derived from an EMBL/GenBank/DDBJ whole genome shotgun (WGS) entry which is preliminary data.</text>
</comment>
<keyword evidence="3" id="KW-0067">ATP-binding</keyword>
<sequence length="467" mass="52040">MKLKSISLANFRGFEQVDFSFEDDVNVIAGENGIGKSSVLCVLATILSHAVRDTTPARSSELKFSDADVRFGSESLIASAKMEVEGKVLDYSIRRSLENREKTNTLVNELSDRLNELRKVEGGNKRDREKEQAKIQRNIVSLKRTLTEGEDILNLIVSGMDVTPAVDDSTAQTRAEKAFMAGLRNREGQPVAVYYSTKRFFNDEFKSIPKTRPFTIAKAYSNALEDLDVSLKEFAHWFHFASESEKGVRIAGRMVEVISEFIPEFSNLRLSDKGPLRFLVDKGGATLQLTQLSDGERGLLAMVFDLTRRLSLANPESENPIAEGKAIVLIDEVELHLHPKWQREVLRRLESTFENCQFIATTHSPQIIGEVESRGVKLFYKREGKILAETPGMAFGADSNWILDVLMDADDQNAEVEQAIGEISKLLAEKNLESAAKKIAALRDTIGNTAAIQRAASSLDRIRLLGK</sequence>
<dbReference type="AlphaFoldDB" id="A0A395JMM0"/>
<evidence type="ECO:0000256" key="1">
    <source>
        <dbReference type="SAM" id="Coils"/>
    </source>
</evidence>
<dbReference type="GO" id="GO:0005524">
    <property type="term" value="F:ATP binding"/>
    <property type="evidence" value="ECO:0007669"/>
    <property type="project" value="UniProtKB-KW"/>
</dbReference>
<feature type="coiled-coil region" evidence="1">
    <location>
        <begin position="409"/>
        <end position="445"/>
    </location>
</feature>
<dbReference type="Gene3D" id="3.40.50.300">
    <property type="entry name" value="P-loop containing nucleotide triphosphate hydrolases"/>
    <property type="match status" value="1"/>
</dbReference>
<dbReference type="GO" id="GO:0006302">
    <property type="term" value="P:double-strand break repair"/>
    <property type="evidence" value="ECO:0007669"/>
    <property type="project" value="TreeGrafter"/>
</dbReference>
<dbReference type="RefSeq" id="WP_113952513.1">
    <property type="nucleotide sequence ID" value="NZ_QNRT01000001.1"/>
</dbReference>
<name>A0A395JMM0_9GAMM</name>
<keyword evidence="3" id="KW-0547">Nucleotide-binding</keyword>
<gene>
    <name evidence="3" type="ORF">DFR28_101285</name>
</gene>
<dbReference type="InterPro" id="IPR041685">
    <property type="entry name" value="AAA_GajA/Old/RecF-like"/>
</dbReference>
<dbReference type="PANTHER" id="PTHR32182:SF23">
    <property type="entry name" value="ATP BINDING PROTEIN"/>
    <property type="match status" value="1"/>
</dbReference>
<proteinExistence type="predicted"/>
<dbReference type="PANTHER" id="PTHR32182">
    <property type="entry name" value="DNA REPLICATION AND REPAIR PROTEIN RECF"/>
    <property type="match status" value="1"/>
</dbReference>
<dbReference type="OrthoDB" id="9815944at2"/>